<dbReference type="PANTHER" id="PTHR37012">
    <property type="entry name" value="B-ZIP TRANSCRIPTION FACTOR (EUROFUNG)-RELATED"/>
    <property type="match status" value="1"/>
</dbReference>
<evidence type="ECO:0008006" key="4">
    <source>
        <dbReference type="Google" id="ProtNLM"/>
    </source>
</evidence>
<sequence>MSQVTASSISGDQPPGELTPSDKKRSRDRRAQRTLRERRTQELNMLKQEVAACRRYHQPHEIQRLTGLIRSLEEENKILRSHQEKIKSSLAFSKSLNNSPQSQIEPKDLHGIWRLEEHHQTPWGIVDESLASGLLTLPSTLVTTTNPQEGEISLGDIDLPLDAINGMPLDDPPRTTATKDGCHSVIPITGSPPEVAFTTQHPEALMPVTQSVNLPERFSHPLGSPDALSGDLDAVGWQHTSLSLKMLPPLVPAWMLVPPEDDTQFTVCMPALPWLLRPDLVIECPDIPSPLDLLHGTRRNFLANSIHQALRARHCLDPEVLAMGWVMYMYAKWRVSPNPRAFAKLPKCMKPVLGQLQKSHPHCLDQIMWPNLRLNIMHFCPKEKLAEVVDLLACCLKVRWKWGESILERDENDDLQIRSNFLDTFTNAWGWGLTPEFIDKHPKFLDGIDLTRILYVPA</sequence>
<feature type="compositionally biased region" description="Basic and acidic residues" evidence="1">
    <location>
        <begin position="20"/>
        <end position="33"/>
    </location>
</feature>
<dbReference type="InterPro" id="IPR021833">
    <property type="entry name" value="DUF3425"/>
</dbReference>
<feature type="region of interest" description="Disordered" evidence="1">
    <location>
        <begin position="1"/>
        <end position="33"/>
    </location>
</feature>
<dbReference type="Proteomes" id="UP000191342">
    <property type="component" value="Unassembled WGS sequence"/>
</dbReference>
<protein>
    <recommendedName>
        <fullName evidence="4">BZIP domain-containing protein</fullName>
    </recommendedName>
</protein>
<proteinExistence type="predicted"/>
<dbReference type="CDD" id="cd14688">
    <property type="entry name" value="bZIP_YAP"/>
    <property type="match status" value="1"/>
</dbReference>
<keyword evidence="3" id="KW-1185">Reference proteome</keyword>
<name>A0A1V6SGY0_9EURO</name>
<dbReference type="Gene3D" id="1.20.5.170">
    <property type="match status" value="1"/>
</dbReference>
<comment type="caution">
    <text evidence="2">The sequence shown here is derived from an EMBL/GenBank/DDBJ whole genome shotgun (WGS) entry which is preliminary data.</text>
</comment>
<reference evidence="3" key="1">
    <citation type="journal article" date="2017" name="Nat. Microbiol.">
        <title>Global analysis of biosynthetic gene clusters reveals vast potential of secondary metabolite production in Penicillium species.</title>
        <authorList>
            <person name="Nielsen J.C."/>
            <person name="Grijseels S."/>
            <person name="Prigent S."/>
            <person name="Ji B."/>
            <person name="Dainat J."/>
            <person name="Nielsen K.F."/>
            <person name="Frisvad J.C."/>
            <person name="Workman M."/>
            <person name="Nielsen J."/>
        </authorList>
    </citation>
    <scope>NUCLEOTIDE SEQUENCE [LARGE SCALE GENOMIC DNA]</scope>
    <source>
        <strain evidence="3">IBT 14082</strain>
    </source>
</reference>
<dbReference type="OrthoDB" id="4161589at2759"/>
<evidence type="ECO:0000256" key="1">
    <source>
        <dbReference type="SAM" id="MobiDB-lite"/>
    </source>
</evidence>
<evidence type="ECO:0000313" key="3">
    <source>
        <dbReference type="Proteomes" id="UP000191342"/>
    </source>
</evidence>
<feature type="compositionally biased region" description="Polar residues" evidence="1">
    <location>
        <begin position="1"/>
        <end position="11"/>
    </location>
</feature>
<gene>
    <name evidence="2" type="ORF">PENFLA_c051G05505</name>
</gene>
<accession>A0A1V6SGY0</accession>
<organism evidence="2 3">
    <name type="scientific">Penicillium flavigenum</name>
    <dbReference type="NCBI Taxonomy" id="254877"/>
    <lineage>
        <taxon>Eukaryota</taxon>
        <taxon>Fungi</taxon>
        <taxon>Dikarya</taxon>
        <taxon>Ascomycota</taxon>
        <taxon>Pezizomycotina</taxon>
        <taxon>Eurotiomycetes</taxon>
        <taxon>Eurotiomycetidae</taxon>
        <taxon>Eurotiales</taxon>
        <taxon>Aspergillaceae</taxon>
        <taxon>Penicillium</taxon>
    </lineage>
</organism>
<dbReference type="AlphaFoldDB" id="A0A1V6SGY0"/>
<dbReference type="Pfam" id="PF11905">
    <property type="entry name" value="DUF3425"/>
    <property type="match status" value="1"/>
</dbReference>
<evidence type="ECO:0000313" key="2">
    <source>
        <dbReference type="EMBL" id="OQE13282.1"/>
    </source>
</evidence>
<dbReference type="PANTHER" id="PTHR37012:SF6">
    <property type="entry name" value="BZIP TRANSCRIPTION FACTOR"/>
    <property type="match status" value="1"/>
</dbReference>
<dbReference type="EMBL" id="MLQL01000051">
    <property type="protein sequence ID" value="OQE13282.1"/>
    <property type="molecule type" value="Genomic_DNA"/>
</dbReference>